<organism evidence="1 2">
    <name type="scientific">Parabacteroides goldsteinii CL02T12C30</name>
    <dbReference type="NCBI Taxonomy" id="999418"/>
    <lineage>
        <taxon>Bacteria</taxon>
        <taxon>Pseudomonadati</taxon>
        <taxon>Bacteroidota</taxon>
        <taxon>Bacteroidia</taxon>
        <taxon>Bacteroidales</taxon>
        <taxon>Tannerellaceae</taxon>
        <taxon>Parabacteroides</taxon>
    </lineage>
</organism>
<reference evidence="1 2" key="1">
    <citation type="submission" date="2012-02" db="EMBL/GenBank/DDBJ databases">
        <title>The Genome Sequence of Parabacteroides goldsteinii CL02T12C30.</title>
        <authorList>
            <consortium name="The Broad Institute Genome Sequencing Platform"/>
            <person name="Earl A."/>
            <person name="Ward D."/>
            <person name="Feldgarden M."/>
            <person name="Gevers D."/>
            <person name="Zitomersky N.L."/>
            <person name="Coyne M.J."/>
            <person name="Comstock L.E."/>
            <person name="Young S.K."/>
            <person name="Zeng Q."/>
            <person name="Gargeya S."/>
            <person name="Fitzgerald M."/>
            <person name="Haas B."/>
            <person name="Abouelleil A."/>
            <person name="Alvarado L."/>
            <person name="Arachchi H.M."/>
            <person name="Berlin A."/>
            <person name="Chapman S.B."/>
            <person name="Gearin G."/>
            <person name="Goldberg J."/>
            <person name="Griggs A."/>
            <person name="Gujja S."/>
            <person name="Hansen M."/>
            <person name="Heiman D."/>
            <person name="Howarth C."/>
            <person name="Larimer J."/>
            <person name="Lui A."/>
            <person name="MacDonald P.J.P."/>
            <person name="McCowen C."/>
            <person name="Montmayeur A."/>
            <person name="Murphy C."/>
            <person name="Neiman D."/>
            <person name="Pearson M."/>
            <person name="Priest M."/>
            <person name="Roberts A."/>
            <person name="Saif S."/>
            <person name="Shea T."/>
            <person name="Sisk P."/>
            <person name="Stolte C."/>
            <person name="Sykes S."/>
            <person name="Wortman J."/>
            <person name="Nusbaum C."/>
            <person name="Birren B."/>
        </authorList>
    </citation>
    <scope>NUCLEOTIDE SEQUENCE [LARGE SCALE GENOMIC DNA]</scope>
    <source>
        <strain evidence="1 2">CL02T12C30</strain>
    </source>
</reference>
<dbReference type="Proteomes" id="UP000006330">
    <property type="component" value="Unassembled WGS sequence"/>
</dbReference>
<name>K6A862_9BACT</name>
<evidence type="ECO:0000313" key="1">
    <source>
        <dbReference type="EMBL" id="EKN11843.1"/>
    </source>
</evidence>
<comment type="caution">
    <text evidence="1">The sequence shown here is derived from an EMBL/GenBank/DDBJ whole genome shotgun (WGS) entry which is preliminary data.</text>
</comment>
<accession>K6A862</accession>
<protein>
    <submittedName>
        <fullName evidence="1">Uncharacterized protein</fullName>
    </submittedName>
</protein>
<gene>
    <name evidence="1" type="ORF">HMPREF1076_03555</name>
</gene>
<dbReference type="HOGENOM" id="CLU_3064397_0_0_10"/>
<dbReference type="AlphaFoldDB" id="K6A862"/>
<evidence type="ECO:0000313" key="2">
    <source>
        <dbReference type="Proteomes" id="UP000006330"/>
    </source>
</evidence>
<dbReference type="EMBL" id="AGZO01000024">
    <property type="protein sequence ID" value="EKN11843.1"/>
    <property type="molecule type" value="Genomic_DNA"/>
</dbReference>
<sequence>MIPQLSFLENNRSKFDCDRDNRYIIQYANLFHNELERYSYNFGFQYGVVGYAC</sequence>
<proteinExistence type="predicted"/>